<gene>
    <name evidence="1" type="ORF">M5I08_03200</name>
</gene>
<keyword evidence="2" id="KW-1185">Reference proteome</keyword>
<proteinExistence type="predicted"/>
<organism evidence="1 2">
    <name type="scientific">Candidatus Mycobacterium methanotrophicum</name>
    <dbReference type="NCBI Taxonomy" id="2943498"/>
    <lineage>
        <taxon>Bacteria</taxon>
        <taxon>Bacillati</taxon>
        <taxon>Actinomycetota</taxon>
        <taxon>Actinomycetes</taxon>
        <taxon>Mycobacteriales</taxon>
        <taxon>Mycobacteriaceae</taxon>
        <taxon>Mycobacterium</taxon>
    </lineage>
</organism>
<dbReference type="EMBL" id="CP097320">
    <property type="protein sequence ID" value="UQX11523.1"/>
    <property type="molecule type" value="Genomic_DNA"/>
</dbReference>
<protein>
    <recommendedName>
        <fullName evidence="3">DUF732 domain-containing protein</fullName>
    </recommendedName>
</protein>
<accession>A0ABY4QNZ2</accession>
<name>A0ABY4QNZ2_9MYCO</name>
<reference evidence="1" key="1">
    <citation type="submission" date="2022-05" db="EMBL/GenBank/DDBJ databases">
        <title>A methanotrophic Mycobacterium dominates a cave microbial ecosystem.</title>
        <authorList>
            <person name="Van Spanning R.J.M."/>
            <person name="Guan Q."/>
            <person name="Melkonian C."/>
            <person name="Gallant J."/>
            <person name="Polerecky L."/>
            <person name="Flot J.-F."/>
            <person name="Brandt B.W."/>
            <person name="Braster M."/>
            <person name="Iturbe Espinoza P."/>
            <person name="Aerts J."/>
            <person name="Meima-Franke M."/>
            <person name="Piersma S.R."/>
            <person name="Bunduc C."/>
            <person name="Ummels R."/>
            <person name="Pain A."/>
            <person name="Fleming E.J."/>
            <person name="van der Wel N."/>
            <person name="Gherman V.D."/>
            <person name="Sarbu S.M."/>
            <person name="Bodelier P.L.E."/>
            <person name="Bitter W."/>
        </authorList>
    </citation>
    <scope>NUCLEOTIDE SEQUENCE</scope>
    <source>
        <strain evidence="1">Sulfur Cave</strain>
    </source>
</reference>
<dbReference type="Proteomes" id="UP001056610">
    <property type="component" value="Chromosome"/>
</dbReference>
<dbReference type="RefSeq" id="WP_249763097.1">
    <property type="nucleotide sequence ID" value="NZ_CP097320.1"/>
</dbReference>
<sequence>MPRVRSVMATSSLRAAVLLIVTAALSAWVYHKSSSHQPESLAGAAPAPPSASDPQMRVRLRVWLTESEPMIDAVAIARNNITAAASQREIAATGAACRNAAGAVADLHRRMPSPDPMLNSQLLEAISDYEVGLPYCILGNGMQLAATYIIHADAAMHAAFDMLGHVPGCEPRKSGVLIV</sequence>
<evidence type="ECO:0000313" key="2">
    <source>
        <dbReference type="Proteomes" id="UP001056610"/>
    </source>
</evidence>
<evidence type="ECO:0000313" key="1">
    <source>
        <dbReference type="EMBL" id="UQX11523.1"/>
    </source>
</evidence>
<evidence type="ECO:0008006" key="3">
    <source>
        <dbReference type="Google" id="ProtNLM"/>
    </source>
</evidence>